<evidence type="ECO:0000313" key="3">
    <source>
        <dbReference type="EMBL" id="CAF3662620.1"/>
    </source>
</evidence>
<evidence type="ECO:0000313" key="2">
    <source>
        <dbReference type="EMBL" id="CAF1480467.1"/>
    </source>
</evidence>
<keyword evidence="5" id="KW-1185">Reference proteome</keyword>
<name>A0A815RQL0_9BILA</name>
<comment type="caution">
    <text evidence="2">The sequence shown here is derived from an EMBL/GenBank/DDBJ whole genome shotgun (WGS) entry which is preliminary data.</text>
</comment>
<protein>
    <submittedName>
        <fullName evidence="2">Uncharacterized protein</fullName>
    </submittedName>
</protein>
<sequence length="145" mass="17320">MGLSSEGSDLCSFSFPRSFSVDQYVDLFFALCDTCKWSSHHTSRLVEYMLTCSKRKSWFNDIDTNKPARLNDIRRRRKWLYDIVIHQRIGKELFIKKLFEEDHDCTVKLLEEYHDLITTLSRDLISQYERKGLIQGNQRLSLIRY</sequence>
<evidence type="ECO:0000313" key="5">
    <source>
        <dbReference type="Proteomes" id="UP000663829"/>
    </source>
</evidence>
<dbReference type="Proteomes" id="UP000681722">
    <property type="component" value="Unassembled WGS sequence"/>
</dbReference>
<dbReference type="EMBL" id="CAJOBC010086565">
    <property type="protein sequence ID" value="CAF4345645.1"/>
    <property type="molecule type" value="Genomic_DNA"/>
</dbReference>
<evidence type="ECO:0000313" key="4">
    <source>
        <dbReference type="EMBL" id="CAF4345645.1"/>
    </source>
</evidence>
<proteinExistence type="predicted"/>
<dbReference type="EMBL" id="CAJNOK010002877">
    <property type="protein sequence ID" value="CAF0878600.1"/>
    <property type="molecule type" value="Genomic_DNA"/>
</dbReference>
<dbReference type="AlphaFoldDB" id="A0A815RQL0"/>
<reference evidence="2" key="1">
    <citation type="submission" date="2021-02" db="EMBL/GenBank/DDBJ databases">
        <authorList>
            <person name="Nowell W R."/>
        </authorList>
    </citation>
    <scope>NUCLEOTIDE SEQUENCE</scope>
</reference>
<evidence type="ECO:0000313" key="1">
    <source>
        <dbReference type="EMBL" id="CAF0878600.1"/>
    </source>
</evidence>
<gene>
    <name evidence="2" type="ORF">GPM918_LOCUS35817</name>
    <name evidence="1" type="ORF">OVA965_LOCUS8501</name>
    <name evidence="4" type="ORF">SRO942_LOCUS36541</name>
    <name evidence="3" type="ORF">TMI583_LOCUS8497</name>
</gene>
<dbReference type="Proteomes" id="UP000682733">
    <property type="component" value="Unassembled WGS sequence"/>
</dbReference>
<dbReference type="EMBL" id="CAJNOQ010021087">
    <property type="protein sequence ID" value="CAF1480467.1"/>
    <property type="molecule type" value="Genomic_DNA"/>
</dbReference>
<dbReference type="Proteomes" id="UP000663829">
    <property type="component" value="Unassembled WGS sequence"/>
</dbReference>
<dbReference type="Proteomes" id="UP000677228">
    <property type="component" value="Unassembled WGS sequence"/>
</dbReference>
<dbReference type="EMBL" id="CAJOBA010002878">
    <property type="protein sequence ID" value="CAF3662620.1"/>
    <property type="molecule type" value="Genomic_DNA"/>
</dbReference>
<accession>A0A815RQL0</accession>
<organism evidence="2 5">
    <name type="scientific">Didymodactylos carnosus</name>
    <dbReference type="NCBI Taxonomy" id="1234261"/>
    <lineage>
        <taxon>Eukaryota</taxon>
        <taxon>Metazoa</taxon>
        <taxon>Spiralia</taxon>
        <taxon>Gnathifera</taxon>
        <taxon>Rotifera</taxon>
        <taxon>Eurotatoria</taxon>
        <taxon>Bdelloidea</taxon>
        <taxon>Philodinida</taxon>
        <taxon>Philodinidae</taxon>
        <taxon>Didymodactylos</taxon>
    </lineage>
</organism>